<name>A0ABT6N2M6_9SPHN</name>
<protein>
    <recommendedName>
        <fullName evidence="3">Phasin domain-containing protein</fullName>
    </recommendedName>
</protein>
<evidence type="ECO:0000313" key="2">
    <source>
        <dbReference type="Proteomes" id="UP001160625"/>
    </source>
</evidence>
<gene>
    <name evidence="1" type="ORF">QGN17_11195</name>
</gene>
<evidence type="ECO:0008006" key="3">
    <source>
        <dbReference type="Google" id="ProtNLM"/>
    </source>
</evidence>
<organism evidence="1 2">
    <name type="scientific">Sphingomonas oryzagri</name>
    <dbReference type="NCBI Taxonomy" id="3042314"/>
    <lineage>
        <taxon>Bacteria</taxon>
        <taxon>Pseudomonadati</taxon>
        <taxon>Pseudomonadota</taxon>
        <taxon>Alphaproteobacteria</taxon>
        <taxon>Sphingomonadales</taxon>
        <taxon>Sphingomonadaceae</taxon>
        <taxon>Sphingomonas</taxon>
    </lineage>
</organism>
<evidence type="ECO:0000313" key="1">
    <source>
        <dbReference type="EMBL" id="MDH7639296.1"/>
    </source>
</evidence>
<accession>A0ABT6N2M6</accession>
<reference evidence="1" key="1">
    <citation type="submission" date="2023-04" db="EMBL/GenBank/DDBJ databases">
        <title>Sphingomonas sp. MAHUQ-71 isolated from rice field.</title>
        <authorList>
            <person name="Huq M.A."/>
        </authorList>
    </citation>
    <scope>NUCLEOTIDE SEQUENCE</scope>
    <source>
        <strain evidence="1">MAHUQ-71</strain>
    </source>
</reference>
<proteinExistence type="predicted"/>
<dbReference type="EMBL" id="JARYGZ010000001">
    <property type="protein sequence ID" value="MDH7639296.1"/>
    <property type="molecule type" value="Genomic_DNA"/>
</dbReference>
<sequence>MQEIDAADCLQHPGWADAFQVHVDRAEEFVAQAADGAMKSAPDLKAAATQALAEYRSGVEHVRRALRTQRTSFRMKLRFWR</sequence>
<dbReference type="Proteomes" id="UP001160625">
    <property type="component" value="Unassembled WGS sequence"/>
</dbReference>
<comment type="caution">
    <text evidence="1">The sequence shown here is derived from an EMBL/GenBank/DDBJ whole genome shotgun (WGS) entry which is preliminary data.</text>
</comment>
<dbReference type="RefSeq" id="WP_281044571.1">
    <property type="nucleotide sequence ID" value="NZ_JARYGZ010000001.1"/>
</dbReference>
<keyword evidence="2" id="KW-1185">Reference proteome</keyword>